<sequence>MDAEEVLKLFDSHWLESTIFSQKPLSLPHKTTNPTHHQMQEPNFSRLPTLHVRSLSDQLLMSSKASSFSSESLSPNSVMTTRSTPKLQTIISGKDVSEFSNEEQQQYEMPIKKKVHGRKRRTKLSSAKSLSDLEFEELKGFMDLGFRFSEEDKDSNLVSIIPGLQRLGRKGGEEDVDEEERKTDETVVSRPYLSEAWDVLEQQKHPLMNWKISALGDEMEMKDQLKFWAHTVASTMK</sequence>
<dbReference type="Proteomes" id="UP000594261">
    <property type="component" value="Chromosome 8"/>
</dbReference>
<dbReference type="EnsemblPlants" id="QL08p042327:mrna">
    <property type="protein sequence ID" value="QL08p042327:mrna:CDS:2"/>
    <property type="gene ID" value="QL08p042327"/>
</dbReference>
<dbReference type="KEGG" id="qlo:115957759"/>
<evidence type="ECO:0000313" key="2">
    <source>
        <dbReference type="Proteomes" id="UP000594261"/>
    </source>
</evidence>
<reference evidence="1 2" key="1">
    <citation type="journal article" date="2016" name="G3 (Bethesda)">
        <title>First Draft Assembly and Annotation of the Genome of a California Endemic Oak Quercus lobata Nee (Fagaceae).</title>
        <authorList>
            <person name="Sork V.L."/>
            <person name="Fitz-Gibbon S.T."/>
            <person name="Puiu D."/>
            <person name="Crepeau M."/>
            <person name="Gugger P.F."/>
            <person name="Sherman R."/>
            <person name="Stevens K."/>
            <person name="Langley C.H."/>
            <person name="Pellegrini M."/>
            <person name="Salzberg S.L."/>
        </authorList>
    </citation>
    <scope>NUCLEOTIDE SEQUENCE [LARGE SCALE GENOMIC DNA]</scope>
    <source>
        <strain evidence="1 2">cv. SW786</strain>
    </source>
</reference>
<keyword evidence="2" id="KW-1185">Reference proteome</keyword>
<dbReference type="RefSeq" id="XP_030931941.1">
    <property type="nucleotide sequence ID" value="XM_031076081.1"/>
</dbReference>
<evidence type="ECO:0008006" key="3">
    <source>
        <dbReference type="Google" id="ProtNLM"/>
    </source>
</evidence>
<dbReference type="InterPro" id="IPR012881">
    <property type="entry name" value="DUF1685"/>
</dbReference>
<reference evidence="1" key="2">
    <citation type="submission" date="2021-01" db="UniProtKB">
        <authorList>
            <consortium name="EnsemblPlants"/>
        </authorList>
    </citation>
    <scope>IDENTIFICATION</scope>
</reference>
<dbReference type="Gramene" id="QL08p042327:mrna">
    <property type="protein sequence ID" value="QL08p042327:mrna:CDS:2"/>
    <property type="gene ID" value="QL08p042327"/>
</dbReference>
<dbReference type="InParanoid" id="A0A7N2MCP2"/>
<organism evidence="1 2">
    <name type="scientific">Quercus lobata</name>
    <name type="common">Valley oak</name>
    <dbReference type="NCBI Taxonomy" id="97700"/>
    <lineage>
        <taxon>Eukaryota</taxon>
        <taxon>Viridiplantae</taxon>
        <taxon>Streptophyta</taxon>
        <taxon>Embryophyta</taxon>
        <taxon>Tracheophyta</taxon>
        <taxon>Spermatophyta</taxon>
        <taxon>Magnoliopsida</taxon>
        <taxon>eudicotyledons</taxon>
        <taxon>Gunneridae</taxon>
        <taxon>Pentapetalae</taxon>
        <taxon>rosids</taxon>
        <taxon>fabids</taxon>
        <taxon>Fagales</taxon>
        <taxon>Fagaceae</taxon>
        <taxon>Quercus</taxon>
    </lineage>
</organism>
<gene>
    <name evidence="1" type="primary">LOC115957759</name>
</gene>
<dbReference type="PANTHER" id="PTHR33785">
    <property type="entry name" value="OS06G0550800 PROTEIN"/>
    <property type="match status" value="1"/>
</dbReference>
<dbReference type="Pfam" id="PF07939">
    <property type="entry name" value="DUF1685"/>
    <property type="match status" value="1"/>
</dbReference>
<protein>
    <recommendedName>
        <fullName evidence="3">DUF1685 domain-containing protein</fullName>
    </recommendedName>
</protein>
<accession>A0A7N2MCP2</accession>
<dbReference type="FunCoup" id="A0A7N2MCP2">
    <property type="interactions" value="68"/>
</dbReference>
<dbReference type="OMA" id="SNINRPY"/>
<dbReference type="PANTHER" id="PTHR33785:SF12">
    <property type="entry name" value="DUF1685 FAMILY PROTEIN"/>
    <property type="match status" value="1"/>
</dbReference>
<dbReference type="EMBL" id="LRBV02000008">
    <property type="status" value="NOT_ANNOTATED_CDS"/>
    <property type="molecule type" value="Genomic_DNA"/>
</dbReference>
<dbReference type="OrthoDB" id="1911878at2759"/>
<proteinExistence type="predicted"/>
<dbReference type="GeneID" id="115957759"/>
<name>A0A7N2MCP2_QUELO</name>
<dbReference type="AlphaFoldDB" id="A0A7N2MCP2"/>
<evidence type="ECO:0000313" key="1">
    <source>
        <dbReference type="EnsemblPlants" id="QL08p042327:mrna:CDS:2"/>
    </source>
</evidence>